<dbReference type="SUPFAM" id="SSF56235">
    <property type="entry name" value="N-terminal nucleophile aminohydrolases (Ntn hydrolases)"/>
    <property type="match status" value="1"/>
</dbReference>
<sequence>MRDFHMPGRSSVLANNGLCATSHPLAAKVAIQMLEAGGNAMDAAIAGAVLLGIAEPQMTGIGGDCFVLITPPGEDRVIGMNGSGRAPAGFDAAALRDQGMTKMPIYGATPVTVPGAIDAFCTLSKDWGKLGLKAVLAPTIHYAEAGIPVAPRVAFDWVLAEQRGEEGGLQGIARDLYLKDGQPYQQGEMFAAPAQAEVLRRIATEGRAGFYEGEVAEDMVNSLNAAGGVHTLDDFANHTSTYTDPISGGYGGLELCEHPPNGQGATAILLLNILKHFDIADMDPWGADRAHIEAEATKLAYDARNRFIADADHCTRADYMMAPETAEKLAALIKMDSVLPPAALPVEEVHKDTIYITVVDKDRMTVSLIYSIFHSFGSGLASDKFGILFQNRGAGFSLAEGHPNEAAGGKRPMHTIIPGLLKKDGKPYMPFGVMGGAYQATGHARFVSNVTDFGLGPQEAMDAPRSFAVEGELRLERGYSDDVRSDLAGRGHKVVTPEIAIGGSQAIKIHDNGVLEAGSDHRKDGCALGY</sequence>
<proteinExistence type="predicted"/>
<dbReference type="Gene3D" id="3.60.20.40">
    <property type="match status" value="1"/>
</dbReference>
<organism evidence="1 2">
    <name type="scientific">Yoonia litorea</name>
    <dbReference type="NCBI Taxonomy" id="1123755"/>
    <lineage>
        <taxon>Bacteria</taxon>
        <taxon>Pseudomonadati</taxon>
        <taxon>Pseudomonadota</taxon>
        <taxon>Alphaproteobacteria</taxon>
        <taxon>Rhodobacterales</taxon>
        <taxon>Paracoccaceae</taxon>
        <taxon>Yoonia</taxon>
    </lineage>
</organism>
<dbReference type="RefSeq" id="WP_090209729.1">
    <property type="nucleotide sequence ID" value="NZ_FOZM01000003.1"/>
</dbReference>
<dbReference type="InterPro" id="IPR029055">
    <property type="entry name" value="Ntn_hydrolases_N"/>
</dbReference>
<evidence type="ECO:0000313" key="2">
    <source>
        <dbReference type="Proteomes" id="UP000198926"/>
    </source>
</evidence>
<dbReference type="PANTHER" id="PTHR43881:SF1">
    <property type="entry name" value="GAMMA-GLUTAMYLTRANSPEPTIDASE (AFU_ORTHOLOGUE AFUA_4G13580)"/>
    <property type="match status" value="1"/>
</dbReference>
<keyword evidence="1" id="KW-0378">Hydrolase</keyword>
<dbReference type="OrthoDB" id="9781342at2"/>
<reference evidence="1 2" key="1">
    <citation type="submission" date="2016-10" db="EMBL/GenBank/DDBJ databases">
        <authorList>
            <person name="de Groot N.N."/>
        </authorList>
    </citation>
    <scope>NUCLEOTIDE SEQUENCE [LARGE SCALE GENOMIC DNA]</scope>
    <source>
        <strain evidence="1 2">DSM 29433</strain>
    </source>
</reference>
<dbReference type="InterPro" id="IPR043137">
    <property type="entry name" value="GGT_ssub_C"/>
</dbReference>
<dbReference type="PANTHER" id="PTHR43881">
    <property type="entry name" value="GAMMA-GLUTAMYLTRANSPEPTIDASE (AFU_ORTHOLOGUE AFUA_4G13580)"/>
    <property type="match status" value="1"/>
</dbReference>
<dbReference type="STRING" id="1123755.SAMN05444714_2757"/>
<name>A0A1I6MZP8_9RHOB</name>
<evidence type="ECO:0000313" key="1">
    <source>
        <dbReference type="EMBL" id="SFS21170.1"/>
    </source>
</evidence>
<dbReference type="Pfam" id="PF01019">
    <property type="entry name" value="G_glu_transpept"/>
    <property type="match status" value="1"/>
</dbReference>
<dbReference type="Gene3D" id="1.10.246.130">
    <property type="match status" value="1"/>
</dbReference>
<dbReference type="AlphaFoldDB" id="A0A1I6MZP8"/>
<dbReference type="PRINTS" id="PR01210">
    <property type="entry name" value="GGTRANSPTASE"/>
</dbReference>
<keyword evidence="2" id="KW-1185">Reference proteome</keyword>
<dbReference type="GO" id="GO:0016787">
    <property type="term" value="F:hydrolase activity"/>
    <property type="evidence" value="ECO:0007669"/>
    <property type="project" value="UniProtKB-KW"/>
</dbReference>
<gene>
    <name evidence="1" type="ORF">SAMN05444714_2757</name>
</gene>
<dbReference type="Proteomes" id="UP000198926">
    <property type="component" value="Unassembled WGS sequence"/>
</dbReference>
<dbReference type="InterPro" id="IPR043138">
    <property type="entry name" value="GGT_lsub"/>
</dbReference>
<protein>
    <submittedName>
        <fullName evidence="1">Gamma-glutamyltranspeptidase / glutathione hydrolase</fullName>
    </submittedName>
</protein>
<accession>A0A1I6MZP8</accession>
<dbReference type="EMBL" id="FOZM01000003">
    <property type="protein sequence ID" value="SFS21170.1"/>
    <property type="molecule type" value="Genomic_DNA"/>
</dbReference>
<dbReference type="InterPro" id="IPR052896">
    <property type="entry name" value="GGT-like_enzyme"/>
</dbReference>